<keyword evidence="3 5" id="KW-1133">Transmembrane helix</keyword>
<dbReference type="InterPro" id="IPR011701">
    <property type="entry name" value="MFS"/>
</dbReference>
<dbReference type="Proteomes" id="UP001652700">
    <property type="component" value="Unplaced"/>
</dbReference>
<feature type="transmembrane region" description="Helical" evidence="5">
    <location>
        <begin position="71"/>
        <end position="91"/>
    </location>
</feature>
<sequence>METKALKDNKSTEIDKGPAFGIRHLQVVFLFCLAIIVYGTRFGFSVSLVAMTQQNSPNPDVPIYNWTNTNILLSTFFWGYVVPQLPTGILSTKIGGKYIILIAMFMNSFASLLIPTVAIKIGIEGVAVCRVIQGLSQGVIVPSVHGLLGCWAPTHERTRMYGILVAGYTIGIITGLTSTGFMCASWTGWPLSFYVLPSFGLAWVVLYYFFGAAKPSLHSMISVAERNYIEQSLNTQNIGNICIPFKSILTSVPFLSTITMALCSGWGFCIFTTELPIYMNKVMRFDIRSNGILSSLPHICTLLSGTFAAFFADYLISRNYLSVGATRKIMSSIGSLGCSVLLLIVAYMPTGNRALVVVIITVAAAVRSLNTAGFNVNHLDLAPNFGSTLMGMTNTGSELFSLITPIAIQYIVYNEEDQHLWRIVFLTAVGFYIFSTIIFVTFGSGERQRWNYVQKIDQEEDSRYYIETGDREKI</sequence>
<dbReference type="InterPro" id="IPR036259">
    <property type="entry name" value="MFS_trans_sf"/>
</dbReference>
<keyword evidence="2 5" id="KW-0812">Transmembrane</keyword>
<evidence type="ECO:0000256" key="3">
    <source>
        <dbReference type="ARBA" id="ARBA00022989"/>
    </source>
</evidence>
<dbReference type="PROSITE" id="PS50850">
    <property type="entry name" value="MFS"/>
    <property type="match status" value="1"/>
</dbReference>
<organism evidence="7 8">
    <name type="scientific">Diabrotica virgifera virgifera</name>
    <name type="common">western corn rootworm</name>
    <dbReference type="NCBI Taxonomy" id="50390"/>
    <lineage>
        <taxon>Eukaryota</taxon>
        <taxon>Metazoa</taxon>
        <taxon>Ecdysozoa</taxon>
        <taxon>Arthropoda</taxon>
        <taxon>Hexapoda</taxon>
        <taxon>Insecta</taxon>
        <taxon>Pterygota</taxon>
        <taxon>Neoptera</taxon>
        <taxon>Endopterygota</taxon>
        <taxon>Coleoptera</taxon>
        <taxon>Polyphaga</taxon>
        <taxon>Cucujiformia</taxon>
        <taxon>Chrysomeloidea</taxon>
        <taxon>Chrysomelidae</taxon>
        <taxon>Galerucinae</taxon>
        <taxon>Diabroticina</taxon>
        <taxon>Diabroticites</taxon>
        <taxon>Diabrotica</taxon>
    </lineage>
</organism>
<feature type="domain" description="Major facilitator superfamily (MFS) profile" evidence="6">
    <location>
        <begin position="27"/>
        <end position="447"/>
    </location>
</feature>
<feature type="transmembrane region" description="Helical" evidence="5">
    <location>
        <begin position="295"/>
        <end position="317"/>
    </location>
</feature>
<dbReference type="RefSeq" id="XP_050500394.1">
    <property type="nucleotide sequence ID" value="XM_050644437.1"/>
</dbReference>
<evidence type="ECO:0000313" key="8">
    <source>
        <dbReference type="Proteomes" id="UP001652700"/>
    </source>
</evidence>
<evidence type="ECO:0000256" key="1">
    <source>
        <dbReference type="ARBA" id="ARBA00004141"/>
    </source>
</evidence>
<dbReference type="PANTHER" id="PTHR11662">
    <property type="entry name" value="SOLUTE CARRIER FAMILY 17"/>
    <property type="match status" value="1"/>
</dbReference>
<evidence type="ECO:0000313" key="7">
    <source>
        <dbReference type="EnsemblMetazoa" id="XP_050500394.1"/>
    </source>
</evidence>
<evidence type="ECO:0000259" key="6">
    <source>
        <dbReference type="PROSITE" id="PS50850"/>
    </source>
</evidence>
<dbReference type="GeneID" id="114326531"/>
<evidence type="ECO:0000256" key="4">
    <source>
        <dbReference type="ARBA" id="ARBA00023136"/>
    </source>
</evidence>
<dbReference type="InterPro" id="IPR050382">
    <property type="entry name" value="MFS_Na/Anion_cotransporter"/>
</dbReference>
<evidence type="ECO:0000256" key="2">
    <source>
        <dbReference type="ARBA" id="ARBA00022692"/>
    </source>
</evidence>
<dbReference type="Pfam" id="PF07690">
    <property type="entry name" value="MFS_1"/>
    <property type="match status" value="1"/>
</dbReference>
<feature type="transmembrane region" description="Helical" evidence="5">
    <location>
        <begin position="27"/>
        <end position="51"/>
    </location>
</feature>
<proteinExistence type="predicted"/>
<protein>
    <recommendedName>
        <fullName evidence="6">Major facilitator superfamily (MFS) profile domain-containing protein</fullName>
    </recommendedName>
</protein>
<dbReference type="Gene3D" id="1.20.1250.20">
    <property type="entry name" value="MFS general substrate transporter like domains"/>
    <property type="match status" value="2"/>
</dbReference>
<keyword evidence="8" id="KW-1185">Reference proteome</keyword>
<feature type="transmembrane region" description="Helical" evidence="5">
    <location>
        <begin position="193"/>
        <end position="210"/>
    </location>
</feature>
<feature type="transmembrane region" description="Helical" evidence="5">
    <location>
        <begin position="329"/>
        <end position="348"/>
    </location>
</feature>
<feature type="transmembrane region" description="Helical" evidence="5">
    <location>
        <begin position="395"/>
        <end position="413"/>
    </location>
</feature>
<comment type="subcellular location">
    <subcellularLocation>
        <location evidence="1">Membrane</location>
        <topology evidence="1">Multi-pass membrane protein</topology>
    </subcellularLocation>
</comment>
<name>A0ABM5JR29_DIAVI</name>
<dbReference type="InterPro" id="IPR020846">
    <property type="entry name" value="MFS_dom"/>
</dbReference>
<dbReference type="SUPFAM" id="SSF103473">
    <property type="entry name" value="MFS general substrate transporter"/>
    <property type="match status" value="1"/>
</dbReference>
<feature type="transmembrane region" description="Helical" evidence="5">
    <location>
        <begin position="98"/>
        <end position="119"/>
    </location>
</feature>
<dbReference type="EnsemblMetazoa" id="XM_050644437.1">
    <property type="protein sequence ID" value="XP_050500394.1"/>
    <property type="gene ID" value="LOC114326531"/>
</dbReference>
<feature type="transmembrane region" description="Helical" evidence="5">
    <location>
        <begin position="419"/>
        <end position="442"/>
    </location>
</feature>
<keyword evidence="4 5" id="KW-0472">Membrane</keyword>
<feature type="transmembrane region" description="Helical" evidence="5">
    <location>
        <begin position="354"/>
        <end position="374"/>
    </location>
</feature>
<dbReference type="PANTHER" id="PTHR11662:SF280">
    <property type="entry name" value="FI21844P1-RELATED"/>
    <property type="match status" value="1"/>
</dbReference>
<accession>A0ABM5JR29</accession>
<evidence type="ECO:0000256" key="5">
    <source>
        <dbReference type="SAM" id="Phobius"/>
    </source>
</evidence>
<reference evidence="7" key="1">
    <citation type="submission" date="2025-05" db="UniProtKB">
        <authorList>
            <consortium name="EnsemblMetazoa"/>
        </authorList>
    </citation>
    <scope>IDENTIFICATION</scope>
</reference>
<feature type="transmembrane region" description="Helical" evidence="5">
    <location>
        <begin position="254"/>
        <end position="275"/>
    </location>
</feature>
<feature type="transmembrane region" description="Helical" evidence="5">
    <location>
        <begin position="163"/>
        <end position="187"/>
    </location>
</feature>